<dbReference type="AlphaFoldDB" id="A0AAD0VTX2"/>
<accession>A0AAD0VTX2</accession>
<dbReference type="GeneID" id="49614280"/>
<protein>
    <submittedName>
        <fullName evidence="1">Uncharacterized protein</fullName>
    </submittedName>
</protein>
<proteinExistence type="predicted"/>
<gene>
    <name evidence="1" type="ORF">DVB73_12730</name>
</gene>
<dbReference type="RefSeq" id="WP_028625874.1">
    <property type="nucleotide sequence ID" value="NZ_BSOM01000051.1"/>
</dbReference>
<sequence length="163" mass="18790">MDQAIRNAYATSFRGQLHAMGASGRVPLRLSRSRDKWHWGITPQDDWLMAGGNGSSIYMDFTFDSLTDDRLHYHISIPGRERPKKLGKSLNHYLGFYERAEVHDYWKIEPLQLTDDGLICHLRDHEGYRTGAIQDTPHRSGQTLYLLNTREGDTLTFLLEQLA</sequence>
<reference evidence="1 2" key="1">
    <citation type="submission" date="2018-07" db="EMBL/GenBank/DDBJ databases">
        <title>Complete genome sequence of a Pseudomonas plecoglossicida strain pathogenic to the marine fish, Larimichthys crocea.</title>
        <authorList>
            <person name="Tao Z."/>
        </authorList>
    </citation>
    <scope>NUCLEOTIDE SEQUENCE [LARGE SCALE GENOMIC DNA]</scope>
    <source>
        <strain evidence="1 2">XSDHY-P</strain>
    </source>
</reference>
<name>A0AAD0VTX2_PSEDL</name>
<organism evidence="1 2">
    <name type="scientific">Pseudomonas plecoglossicida</name>
    <dbReference type="NCBI Taxonomy" id="70775"/>
    <lineage>
        <taxon>Bacteria</taxon>
        <taxon>Pseudomonadati</taxon>
        <taxon>Pseudomonadota</taxon>
        <taxon>Gammaproteobacteria</taxon>
        <taxon>Pseudomonadales</taxon>
        <taxon>Pseudomonadaceae</taxon>
        <taxon>Pseudomonas</taxon>
    </lineage>
</organism>
<dbReference type="EMBL" id="CP031146">
    <property type="protein sequence ID" value="AXM96582.1"/>
    <property type="molecule type" value="Genomic_DNA"/>
</dbReference>
<evidence type="ECO:0000313" key="1">
    <source>
        <dbReference type="EMBL" id="AXM96582.1"/>
    </source>
</evidence>
<evidence type="ECO:0000313" key="2">
    <source>
        <dbReference type="Proteomes" id="UP000256503"/>
    </source>
</evidence>
<dbReference type="Proteomes" id="UP000256503">
    <property type="component" value="Chromosome"/>
</dbReference>